<dbReference type="Proteomes" id="UP000283269">
    <property type="component" value="Unassembled WGS sequence"/>
</dbReference>
<dbReference type="InParanoid" id="A0A409WMA0"/>
<organism evidence="1 2">
    <name type="scientific">Psilocybe cyanescens</name>
    <dbReference type="NCBI Taxonomy" id="93625"/>
    <lineage>
        <taxon>Eukaryota</taxon>
        <taxon>Fungi</taxon>
        <taxon>Dikarya</taxon>
        <taxon>Basidiomycota</taxon>
        <taxon>Agaricomycotina</taxon>
        <taxon>Agaricomycetes</taxon>
        <taxon>Agaricomycetidae</taxon>
        <taxon>Agaricales</taxon>
        <taxon>Agaricineae</taxon>
        <taxon>Strophariaceae</taxon>
        <taxon>Psilocybe</taxon>
    </lineage>
</organism>
<dbReference type="EMBL" id="NHYD01003371">
    <property type="protein sequence ID" value="PPQ79612.1"/>
    <property type="molecule type" value="Genomic_DNA"/>
</dbReference>
<accession>A0A409WMA0</accession>
<comment type="caution">
    <text evidence="1">The sequence shown here is derived from an EMBL/GenBank/DDBJ whole genome shotgun (WGS) entry which is preliminary data.</text>
</comment>
<proteinExistence type="predicted"/>
<keyword evidence="2" id="KW-1185">Reference proteome</keyword>
<gene>
    <name evidence="1" type="ORF">CVT25_003492</name>
</gene>
<evidence type="ECO:0000313" key="1">
    <source>
        <dbReference type="EMBL" id="PPQ79612.1"/>
    </source>
</evidence>
<name>A0A409WMA0_PSICY</name>
<reference evidence="1 2" key="1">
    <citation type="journal article" date="2018" name="Evol. Lett.">
        <title>Horizontal gene cluster transfer increased hallucinogenic mushroom diversity.</title>
        <authorList>
            <person name="Reynolds H.T."/>
            <person name="Vijayakumar V."/>
            <person name="Gluck-Thaler E."/>
            <person name="Korotkin H.B."/>
            <person name="Matheny P.B."/>
            <person name="Slot J.C."/>
        </authorList>
    </citation>
    <scope>NUCLEOTIDE SEQUENCE [LARGE SCALE GENOMIC DNA]</scope>
    <source>
        <strain evidence="1 2">2631</strain>
    </source>
</reference>
<evidence type="ECO:0000313" key="2">
    <source>
        <dbReference type="Proteomes" id="UP000283269"/>
    </source>
</evidence>
<dbReference type="AlphaFoldDB" id="A0A409WMA0"/>
<protein>
    <submittedName>
        <fullName evidence="1">Uncharacterized protein</fullName>
    </submittedName>
</protein>
<sequence>MPVEQPRSMMLRASVLAHKPCAAADDLQYLIYATLGQLGPDQPELTVAPECESSMEELSVQQYPGHLHREFSNMDPKFEKADKGRPTCCALKSAKEDKVLHFWAITA</sequence>